<dbReference type="FunFam" id="3.20.20.80:FF:000087">
    <property type="entry name" value="Oligo-1,6-glucosidase IMA1"/>
    <property type="match status" value="1"/>
</dbReference>
<evidence type="ECO:0000256" key="4">
    <source>
        <dbReference type="ARBA" id="ARBA00026248"/>
    </source>
</evidence>
<dbReference type="InterPro" id="IPR006047">
    <property type="entry name" value="GH13_cat_dom"/>
</dbReference>
<dbReference type="InterPro" id="IPR045857">
    <property type="entry name" value="O16G_dom_2"/>
</dbReference>
<dbReference type="GO" id="GO:0033934">
    <property type="term" value="F:glucan 1,4-alpha-maltotriohydrolase activity"/>
    <property type="evidence" value="ECO:0007669"/>
    <property type="project" value="TreeGrafter"/>
</dbReference>
<dbReference type="PANTHER" id="PTHR10357">
    <property type="entry name" value="ALPHA-AMYLASE FAMILY MEMBER"/>
    <property type="match status" value="1"/>
</dbReference>
<dbReference type="Gene3D" id="3.90.400.10">
    <property type="entry name" value="Oligo-1,6-glucosidase, Domain 2"/>
    <property type="match status" value="1"/>
</dbReference>
<dbReference type="EMBL" id="HE616745">
    <property type="protein sequence ID" value="CCE92237.1"/>
    <property type="molecule type" value="Genomic_DNA"/>
</dbReference>
<organism evidence="6 7">
    <name type="scientific">Torulaspora delbrueckii</name>
    <name type="common">Yeast</name>
    <name type="synonym">Candida colliculosa</name>
    <dbReference type="NCBI Taxonomy" id="4950"/>
    <lineage>
        <taxon>Eukaryota</taxon>
        <taxon>Fungi</taxon>
        <taxon>Dikarya</taxon>
        <taxon>Ascomycota</taxon>
        <taxon>Saccharomycotina</taxon>
        <taxon>Saccharomycetes</taxon>
        <taxon>Saccharomycetales</taxon>
        <taxon>Saccharomycetaceae</taxon>
        <taxon>Torulaspora</taxon>
    </lineage>
</organism>
<dbReference type="GO" id="GO:0004556">
    <property type="term" value="F:alpha-amylase activity"/>
    <property type="evidence" value="ECO:0007669"/>
    <property type="project" value="TreeGrafter"/>
</dbReference>
<dbReference type="InParanoid" id="G8ZUE3"/>
<evidence type="ECO:0000256" key="2">
    <source>
        <dbReference type="ARBA" id="ARBA00022801"/>
    </source>
</evidence>
<dbReference type="InterPro" id="IPR013780">
    <property type="entry name" value="Glyco_hydro_b"/>
</dbReference>
<sequence length="604" mass="69979">MPEVKNHPETLPKWWKEATVYQIYPASFKDSNNDGWGDMKGIASKLEYLKDLGIDAIWISPFYDSPQDDMGYDIANYEKVWPTYGTNEDCFKVIEKTHEMGMKFITDLVINHCSSEHEWFKESRSSKTNPKRDWFFWKTPKGYDENGAPIPPNNWRSYFGGSAWTFDEHTKEFYLRLFAETQPDLNWENEDCRKAIYESAVGYWLDHGVDGFRIDVGSLYSKVPGLPDAPVVDKGSPWQSSDPYCLNGPRIHEFHQEMNKFIRTRVKDGKEIMTVGEMQRAPDEVKKMYTSAARHEMGELFNFTHTDHGTSPLFRYKLVPASFKSWKLGLAELFTFINGTDSWSTVYLENHDQPRSITRFADDSPKYRVTSGKLLSVLLTALAGTLYVYQGQELGQINFKNWPVEKYEDVEVRNNYAIIKKEHGENSQEMKDFLEGIALISRDHARTPMQWSHEEPNAGFSGPGAKPWFHLNESFRDGINVEDESKDPNSVLSFWKKALKFRKEHKDVAIYGYDFDFIDLDNEKLFSFTKKYGKKTLFAALNFSSENLDFQIPSEGSYKLVFGNYADGNVEDASKTLKPWEGRIYIHDSSSLLQTVKDKIFMRE</sequence>
<keyword evidence="3" id="KW-0326">Glycosidase</keyword>
<evidence type="ECO:0000313" key="6">
    <source>
        <dbReference type="EMBL" id="CCE92237.1"/>
    </source>
</evidence>
<dbReference type="OrthoDB" id="1740265at2759"/>
<evidence type="ECO:0000313" key="7">
    <source>
        <dbReference type="Proteomes" id="UP000005627"/>
    </source>
</evidence>
<dbReference type="FunCoup" id="G8ZUE3">
    <property type="interactions" value="990"/>
</dbReference>
<dbReference type="STRING" id="1076872.G8ZUE3"/>
<dbReference type="Proteomes" id="UP000005627">
    <property type="component" value="Chromosome 4"/>
</dbReference>
<keyword evidence="2" id="KW-0378">Hydrolase</keyword>
<accession>G8ZUE3</accession>
<dbReference type="AlphaFoldDB" id="G8ZUE3"/>
<dbReference type="eggNOG" id="KOG0471">
    <property type="taxonomic scope" value="Eukaryota"/>
</dbReference>
<dbReference type="Gene3D" id="2.60.40.1180">
    <property type="entry name" value="Golgi alpha-mannosidase II"/>
    <property type="match status" value="1"/>
</dbReference>
<feature type="domain" description="Glycosyl hydrolase family 13 catalytic" evidence="5">
    <location>
        <begin position="22"/>
        <end position="446"/>
    </location>
</feature>
<reference evidence="6 7" key="1">
    <citation type="journal article" date="2011" name="Proc. Natl. Acad. Sci. U.S.A.">
        <title>Evolutionary erosion of yeast sex chromosomes by mating-type switching accidents.</title>
        <authorList>
            <person name="Gordon J.L."/>
            <person name="Armisen D."/>
            <person name="Proux-Wera E."/>
            <person name="Oheigeartaigh S.S."/>
            <person name="Byrne K.P."/>
            <person name="Wolfe K.H."/>
        </authorList>
    </citation>
    <scope>NUCLEOTIDE SEQUENCE [LARGE SCALE GENOMIC DNA]</scope>
    <source>
        <strain evidence="7">ATCC 10662 / CBS 1146 / NBRC 0425 / NCYC 2629 / NRRL Y-866</strain>
    </source>
</reference>
<dbReference type="GO" id="GO:0004575">
    <property type="term" value="F:sucrose alpha-glucosidase activity"/>
    <property type="evidence" value="ECO:0007669"/>
    <property type="project" value="TreeGrafter"/>
</dbReference>
<dbReference type="RefSeq" id="XP_003681448.1">
    <property type="nucleotide sequence ID" value="XM_003681400.1"/>
</dbReference>
<dbReference type="HOGENOM" id="CLU_006462_1_2_1"/>
<dbReference type="GeneID" id="11503604"/>
<keyword evidence="7" id="KW-1185">Reference proteome</keyword>
<evidence type="ECO:0000256" key="1">
    <source>
        <dbReference type="ARBA" id="ARBA00008061"/>
    </source>
</evidence>
<dbReference type="FunFam" id="3.90.400.10:FF:000004">
    <property type="entry name" value="Oligo-1,6-glucosidase"/>
    <property type="match status" value="1"/>
</dbReference>
<dbReference type="KEGG" id="tdl:TDEL_0D06530"/>
<dbReference type="GO" id="GO:0004574">
    <property type="term" value="F:oligo-1,6-glucosidase activity"/>
    <property type="evidence" value="ECO:0007669"/>
    <property type="project" value="TreeGrafter"/>
</dbReference>
<dbReference type="SUPFAM" id="SSF51445">
    <property type="entry name" value="(Trans)glycosidases"/>
    <property type="match status" value="1"/>
</dbReference>
<dbReference type="CDD" id="cd11333">
    <property type="entry name" value="AmyAc_SI_OligoGlu_DGase"/>
    <property type="match status" value="1"/>
</dbReference>
<gene>
    <name evidence="6" type="primary">TDEL0D06530</name>
    <name evidence="6" type="ORF">TDEL_0D06530</name>
</gene>
<dbReference type="FunFam" id="2.60.40.1180:FF:000007">
    <property type="entry name" value="Sucrose isomerase"/>
    <property type="match status" value="1"/>
</dbReference>
<comment type="similarity">
    <text evidence="1">Belongs to the glycosyl hydrolase 13 family.</text>
</comment>
<dbReference type="Pfam" id="PF00128">
    <property type="entry name" value="Alpha-amylase"/>
    <property type="match status" value="1"/>
</dbReference>
<dbReference type="SMART" id="SM00642">
    <property type="entry name" value="Aamy"/>
    <property type="match status" value="1"/>
</dbReference>
<proteinExistence type="inferred from homology"/>
<protein>
    <recommendedName>
        <fullName evidence="5">Glycosyl hydrolase family 13 catalytic domain-containing protein</fullName>
    </recommendedName>
</protein>
<evidence type="ECO:0000259" key="5">
    <source>
        <dbReference type="SMART" id="SM00642"/>
    </source>
</evidence>
<evidence type="ECO:0000256" key="3">
    <source>
        <dbReference type="ARBA" id="ARBA00023295"/>
    </source>
</evidence>
<name>G8ZUE3_TORDE</name>
<dbReference type="GO" id="GO:0000025">
    <property type="term" value="P:maltose catabolic process"/>
    <property type="evidence" value="ECO:0007669"/>
    <property type="project" value="TreeGrafter"/>
</dbReference>
<dbReference type="Gene3D" id="3.20.20.80">
    <property type="entry name" value="Glycosidases"/>
    <property type="match status" value="2"/>
</dbReference>
<dbReference type="GO" id="GO:0005987">
    <property type="term" value="P:sucrose catabolic process"/>
    <property type="evidence" value="ECO:0007669"/>
    <property type="project" value="TreeGrafter"/>
</dbReference>
<dbReference type="PANTHER" id="PTHR10357:SF179">
    <property type="entry name" value="NEUTRAL AND BASIC AMINO ACID TRANSPORT PROTEIN RBAT"/>
    <property type="match status" value="1"/>
</dbReference>
<dbReference type="InterPro" id="IPR017853">
    <property type="entry name" value="GH"/>
</dbReference>
<keyword evidence="4" id="KW-0462">Maltose metabolism</keyword>
<dbReference type="FunFam" id="3.20.20.80:FF:000064">
    <property type="entry name" value="Oligo-1,6-glucosidase"/>
    <property type="match status" value="1"/>
</dbReference>
<dbReference type="SUPFAM" id="SSF51011">
    <property type="entry name" value="Glycosyl hydrolase domain"/>
    <property type="match status" value="1"/>
</dbReference>